<dbReference type="RefSeq" id="WP_255918052.1">
    <property type="nucleotide sequence ID" value="NZ_JANFNG010000001.1"/>
</dbReference>
<keyword evidence="3" id="KW-1185">Reference proteome</keyword>
<dbReference type="Gene3D" id="3.30.1050.10">
    <property type="entry name" value="SCP2 sterol-binding domain"/>
    <property type="match status" value="1"/>
</dbReference>
<reference evidence="2" key="1">
    <citation type="submission" date="2022-06" db="EMBL/GenBank/DDBJ databases">
        <title>Draft genome sequence of Streptomyces sp. RB6PN25 isolated from peat swamp forest in Thailand.</title>
        <authorList>
            <person name="Duangmal K."/>
            <person name="Klaysubun C."/>
        </authorList>
    </citation>
    <scope>NUCLEOTIDE SEQUENCE</scope>
    <source>
        <strain evidence="2">RB6PN25</strain>
    </source>
</reference>
<dbReference type="InterPro" id="IPR036527">
    <property type="entry name" value="SCP2_sterol-bd_dom_sf"/>
</dbReference>
<accession>A0ABT1PNG5</accession>
<organism evidence="2 3">
    <name type="scientific">Streptomyces humicola</name>
    <dbReference type="NCBI Taxonomy" id="2953240"/>
    <lineage>
        <taxon>Bacteria</taxon>
        <taxon>Bacillati</taxon>
        <taxon>Actinomycetota</taxon>
        <taxon>Actinomycetes</taxon>
        <taxon>Kitasatosporales</taxon>
        <taxon>Streptomycetaceae</taxon>
        <taxon>Streptomyces</taxon>
    </lineage>
</organism>
<dbReference type="SUPFAM" id="SSF55718">
    <property type="entry name" value="SCP-like"/>
    <property type="match status" value="1"/>
</dbReference>
<gene>
    <name evidence="2" type="ORF">NGB36_00850</name>
</gene>
<evidence type="ECO:0000313" key="3">
    <source>
        <dbReference type="Proteomes" id="UP001057702"/>
    </source>
</evidence>
<evidence type="ECO:0000313" key="2">
    <source>
        <dbReference type="EMBL" id="MCQ4079199.1"/>
    </source>
</evidence>
<dbReference type="Proteomes" id="UP001057702">
    <property type="component" value="Unassembled WGS sequence"/>
</dbReference>
<comment type="caution">
    <text evidence="2">The sequence shown here is derived from an EMBL/GenBank/DDBJ whole genome shotgun (WGS) entry which is preliminary data.</text>
</comment>
<name>A0ABT1PNG5_9ACTN</name>
<evidence type="ECO:0000259" key="1">
    <source>
        <dbReference type="Pfam" id="PF02036"/>
    </source>
</evidence>
<dbReference type="Pfam" id="PF02036">
    <property type="entry name" value="SCP2"/>
    <property type="match status" value="1"/>
</dbReference>
<protein>
    <submittedName>
        <fullName evidence="2">SCP2 sterol-binding domain-containing protein</fullName>
    </submittedName>
</protein>
<proteinExistence type="predicted"/>
<sequence>MVKRLVAPDDDVVIREEKGEVAVGYFANSAEVDKYIGGMFRAAADHPEVGPQMKAANLVMNVVYQEPDCVLTVVFKEPMTVTMEGAEYKPDITLTMRADTADQYWRGKYNLAVGLAKGQVKAKGPVSKILKLVPLTKPLFPVYNELVKEKDAQAAS</sequence>
<feature type="domain" description="SCP2" evidence="1">
    <location>
        <begin position="48"/>
        <end position="135"/>
    </location>
</feature>
<dbReference type="EMBL" id="JANFNG010000001">
    <property type="protein sequence ID" value="MCQ4079199.1"/>
    <property type="molecule type" value="Genomic_DNA"/>
</dbReference>
<dbReference type="InterPro" id="IPR003033">
    <property type="entry name" value="SCP2_sterol-bd_dom"/>
</dbReference>